<dbReference type="GeneID" id="28762664"/>
<dbReference type="EMBL" id="KV441556">
    <property type="protein sequence ID" value="OAG02372.1"/>
    <property type="molecule type" value="Genomic_DNA"/>
</dbReference>
<evidence type="ECO:0000313" key="2">
    <source>
        <dbReference type="Proteomes" id="UP000077069"/>
    </source>
</evidence>
<accession>A0A177C669</accession>
<dbReference type="Proteomes" id="UP000077069">
    <property type="component" value="Unassembled WGS sequence"/>
</dbReference>
<proteinExistence type="predicted"/>
<sequence>MCICDNTFPERSHLPCGYSIDEQREDTSAISFRTDPNNAILTPFLSAFAKAAAHMPRLIEALLWAPLSFIPDEATNSDDEYEELGEQGLHYRPRRRSSYALESIARYPDAALAWGRLTSRRRTNS</sequence>
<dbReference type="InParanoid" id="A0A177C669"/>
<evidence type="ECO:0000313" key="1">
    <source>
        <dbReference type="EMBL" id="OAG02372.1"/>
    </source>
</evidence>
<reference evidence="1 2" key="1">
    <citation type="submission" date="2016-05" db="EMBL/GenBank/DDBJ databases">
        <title>Comparative analysis of secretome profiles of manganese(II)-oxidizing ascomycete fungi.</title>
        <authorList>
            <consortium name="DOE Joint Genome Institute"/>
            <person name="Zeiner C.A."/>
            <person name="Purvine S.O."/>
            <person name="Zink E.M."/>
            <person name="Wu S."/>
            <person name="Pasa-Tolic L."/>
            <person name="Chaput D.L."/>
            <person name="Haridas S."/>
            <person name="Grigoriev I.V."/>
            <person name="Santelli C.M."/>
            <person name="Hansel C.M."/>
        </authorList>
    </citation>
    <scope>NUCLEOTIDE SEQUENCE [LARGE SCALE GENOMIC DNA]</scope>
    <source>
        <strain evidence="1 2">AP3s5-JAC2a</strain>
    </source>
</reference>
<gene>
    <name evidence="1" type="ORF">CC84DRAFT_1167429</name>
</gene>
<protein>
    <submittedName>
        <fullName evidence="1">Uncharacterized protein</fullName>
    </submittedName>
</protein>
<dbReference type="OrthoDB" id="5985073at2759"/>
<dbReference type="AlphaFoldDB" id="A0A177C669"/>
<keyword evidence="2" id="KW-1185">Reference proteome</keyword>
<dbReference type="RefSeq" id="XP_018032737.1">
    <property type="nucleotide sequence ID" value="XM_018179178.1"/>
</dbReference>
<organism evidence="1 2">
    <name type="scientific">Paraphaeosphaeria sporulosa</name>
    <dbReference type="NCBI Taxonomy" id="1460663"/>
    <lineage>
        <taxon>Eukaryota</taxon>
        <taxon>Fungi</taxon>
        <taxon>Dikarya</taxon>
        <taxon>Ascomycota</taxon>
        <taxon>Pezizomycotina</taxon>
        <taxon>Dothideomycetes</taxon>
        <taxon>Pleosporomycetidae</taxon>
        <taxon>Pleosporales</taxon>
        <taxon>Massarineae</taxon>
        <taxon>Didymosphaeriaceae</taxon>
        <taxon>Paraphaeosphaeria</taxon>
    </lineage>
</organism>
<name>A0A177C669_9PLEO</name>